<dbReference type="PANTHER" id="PTHR13547">
    <property type="match status" value="1"/>
</dbReference>
<dbReference type="GO" id="GO:0097745">
    <property type="term" value="P:mitochondrial tRNA 5'-end processing"/>
    <property type="evidence" value="ECO:0007669"/>
    <property type="project" value="TreeGrafter"/>
</dbReference>
<dbReference type="Proteomes" id="UP001208570">
    <property type="component" value="Unassembled WGS sequence"/>
</dbReference>
<comment type="similarity">
    <text evidence="4">Belongs to the PPR family. P subfamily.</text>
</comment>
<evidence type="ECO:0000256" key="10">
    <source>
        <dbReference type="ARBA" id="ARBA00022833"/>
    </source>
</evidence>
<evidence type="ECO:0000256" key="7">
    <source>
        <dbReference type="ARBA" id="ARBA00022722"/>
    </source>
</evidence>
<evidence type="ECO:0000256" key="1">
    <source>
        <dbReference type="ARBA" id="ARBA00000928"/>
    </source>
</evidence>
<keyword evidence="16" id="KW-1185">Reference proteome</keyword>
<keyword evidence="12" id="KW-0809">Transit peptide</keyword>
<keyword evidence="11" id="KW-0460">Magnesium</keyword>
<keyword evidence="9" id="KW-0378">Hydrolase</keyword>
<comment type="catalytic activity">
    <reaction evidence="1">
        <text>Endonucleolytic cleavage of RNA, removing 5'-extranucleotides from tRNA precursor.</text>
        <dbReference type="EC" id="3.1.26.5"/>
    </reaction>
</comment>
<accession>A0AAD9JU52</accession>
<dbReference type="EMBL" id="JAODUP010000167">
    <property type="protein sequence ID" value="KAK2158593.1"/>
    <property type="molecule type" value="Genomic_DNA"/>
</dbReference>
<keyword evidence="13" id="KW-0496">Mitochondrion</keyword>
<evidence type="ECO:0000256" key="3">
    <source>
        <dbReference type="ARBA" id="ARBA00004173"/>
    </source>
</evidence>
<evidence type="ECO:0000256" key="12">
    <source>
        <dbReference type="ARBA" id="ARBA00022946"/>
    </source>
</evidence>
<dbReference type="Gene3D" id="3.40.50.11980">
    <property type="match status" value="1"/>
</dbReference>
<evidence type="ECO:0000256" key="6">
    <source>
        <dbReference type="ARBA" id="ARBA00022694"/>
    </source>
</evidence>
<dbReference type="GO" id="GO:0004526">
    <property type="term" value="F:ribonuclease P activity"/>
    <property type="evidence" value="ECO:0007669"/>
    <property type="project" value="UniProtKB-EC"/>
</dbReference>
<feature type="domain" description="PRORP" evidence="14">
    <location>
        <begin position="465"/>
        <end position="541"/>
    </location>
</feature>
<evidence type="ECO:0000313" key="16">
    <source>
        <dbReference type="Proteomes" id="UP001208570"/>
    </source>
</evidence>
<dbReference type="PANTHER" id="PTHR13547:SF1">
    <property type="entry name" value="MITOCHONDRIAL RIBONUCLEASE P CATALYTIC SUBUNIT"/>
    <property type="match status" value="1"/>
</dbReference>
<dbReference type="GO" id="GO:0001682">
    <property type="term" value="P:tRNA 5'-leader removal"/>
    <property type="evidence" value="ECO:0007669"/>
    <property type="project" value="TreeGrafter"/>
</dbReference>
<dbReference type="InterPro" id="IPR031595">
    <property type="entry name" value="PRORP_C"/>
</dbReference>
<evidence type="ECO:0000256" key="5">
    <source>
        <dbReference type="ARBA" id="ARBA00012179"/>
    </source>
</evidence>
<evidence type="ECO:0000313" key="15">
    <source>
        <dbReference type="EMBL" id="KAK2158593.1"/>
    </source>
</evidence>
<gene>
    <name evidence="15" type="ORF">LSH36_167g09017</name>
</gene>
<dbReference type="Pfam" id="PF16953">
    <property type="entry name" value="PRORP"/>
    <property type="match status" value="2"/>
</dbReference>
<keyword evidence="8" id="KW-0479">Metal-binding</keyword>
<evidence type="ECO:0000256" key="2">
    <source>
        <dbReference type="ARBA" id="ARBA00001946"/>
    </source>
</evidence>
<evidence type="ECO:0000259" key="14">
    <source>
        <dbReference type="Pfam" id="PF16953"/>
    </source>
</evidence>
<protein>
    <recommendedName>
        <fullName evidence="5">ribonuclease P</fullName>
        <ecNumber evidence="5">3.1.26.5</ecNumber>
    </recommendedName>
</protein>
<feature type="domain" description="PRORP" evidence="14">
    <location>
        <begin position="333"/>
        <end position="464"/>
    </location>
</feature>
<evidence type="ECO:0000256" key="11">
    <source>
        <dbReference type="ARBA" id="ARBA00022842"/>
    </source>
</evidence>
<proteinExistence type="inferred from homology"/>
<comment type="caution">
    <text evidence="15">The sequence shown here is derived from an EMBL/GenBank/DDBJ whole genome shotgun (WGS) entry which is preliminary data.</text>
</comment>
<reference evidence="15" key="1">
    <citation type="journal article" date="2023" name="Mol. Biol. Evol.">
        <title>Third-Generation Sequencing Reveals the Adaptive Role of the Epigenome in Three Deep-Sea Polychaetes.</title>
        <authorList>
            <person name="Perez M."/>
            <person name="Aroh O."/>
            <person name="Sun Y."/>
            <person name="Lan Y."/>
            <person name="Juniper S.K."/>
            <person name="Young C.R."/>
            <person name="Angers B."/>
            <person name="Qian P.Y."/>
        </authorList>
    </citation>
    <scope>NUCLEOTIDE SEQUENCE</scope>
    <source>
        <strain evidence="15">P08H-3</strain>
    </source>
</reference>
<comment type="cofactor">
    <cofactor evidence="2">
        <name>Mg(2+)</name>
        <dbReference type="ChEBI" id="CHEBI:18420"/>
    </cofactor>
</comment>
<keyword evidence="7" id="KW-0540">Nuclease</keyword>
<evidence type="ECO:0000256" key="9">
    <source>
        <dbReference type="ARBA" id="ARBA00022801"/>
    </source>
</evidence>
<comment type="subcellular location">
    <subcellularLocation>
        <location evidence="3">Mitochondrion</location>
    </subcellularLocation>
</comment>
<evidence type="ECO:0000256" key="4">
    <source>
        <dbReference type="ARBA" id="ARBA00007626"/>
    </source>
</evidence>
<dbReference type="AlphaFoldDB" id="A0AAD9JU52"/>
<evidence type="ECO:0000256" key="13">
    <source>
        <dbReference type="ARBA" id="ARBA00023128"/>
    </source>
</evidence>
<keyword evidence="6" id="KW-0819">tRNA processing</keyword>
<organism evidence="15 16">
    <name type="scientific">Paralvinella palmiformis</name>
    <dbReference type="NCBI Taxonomy" id="53620"/>
    <lineage>
        <taxon>Eukaryota</taxon>
        <taxon>Metazoa</taxon>
        <taxon>Spiralia</taxon>
        <taxon>Lophotrochozoa</taxon>
        <taxon>Annelida</taxon>
        <taxon>Polychaeta</taxon>
        <taxon>Sedentaria</taxon>
        <taxon>Canalipalpata</taxon>
        <taxon>Terebellida</taxon>
        <taxon>Terebelliformia</taxon>
        <taxon>Alvinellidae</taxon>
        <taxon>Paralvinella</taxon>
    </lineage>
</organism>
<keyword evidence="10" id="KW-0862">Zinc</keyword>
<dbReference type="Gene3D" id="1.25.40.10">
    <property type="entry name" value="Tetratricopeptide repeat domain"/>
    <property type="match status" value="1"/>
</dbReference>
<evidence type="ECO:0000256" key="8">
    <source>
        <dbReference type="ARBA" id="ARBA00022723"/>
    </source>
</evidence>
<sequence>MLSNFGMRMLIGRMHCQHIVEQFYRLLTTHTDQLLLTHHITAQHSHRTRINKCNQYKLSLRTYCSRMSRDGSTRNKSVPRVLEQTQYLQSLLDDNVQKDKLHYLSVEEWDGIFEGSSDKLRHDNIPLRLFEMLAFSTDADVSLELARSLRDYITKKGIQHSPLALDTGYMVLLSKQQGQSTLDELLAIYDDIRSQYDVLDSKSINELILAIIHTPRWKDCFELLEMIKISASPTPVTYSNIVLGALIHGDFDIAYQMLDIMHKNDMYIYDIVYEAFLANNDMSSVECFLDYLRENGTIPSSKASILMKDWFQRQYGKEYEVKCETFLSKTSDLCPHCKIPLEMLEPIREEEFMAMREAFINRVLYRKGDVYINTTPKELKKFTEFLHQSGPFDVVIDGLNVSYNTKRKVSVRHRAEIVKSVIRYFVKQEMRICVMSKKHVLNSWPRDILDYISNNATCFYTSNMDELRDHCFLLGPEPGATFKQWQLQHQIVFRGKTDNKLIFRWPPKHRTTIQRTQHGWHIPYEDQELREDFKPPHSWLCLQRLNAKPS</sequence>
<dbReference type="EC" id="3.1.26.5" evidence="5"/>
<dbReference type="GO" id="GO:0030678">
    <property type="term" value="C:mitochondrial ribonuclease P complex"/>
    <property type="evidence" value="ECO:0007669"/>
    <property type="project" value="TreeGrafter"/>
</dbReference>
<dbReference type="GO" id="GO:0046872">
    <property type="term" value="F:metal ion binding"/>
    <property type="evidence" value="ECO:0007669"/>
    <property type="project" value="UniProtKB-KW"/>
</dbReference>
<dbReference type="InterPro" id="IPR011990">
    <property type="entry name" value="TPR-like_helical_dom_sf"/>
</dbReference>
<name>A0AAD9JU52_9ANNE</name>